<dbReference type="FunCoup" id="A0A371RII8">
    <property type="interactions" value="399"/>
</dbReference>
<dbReference type="PANTHER" id="PTHR42901">
    <property type="entry name" value="ALCOHOL DEHYDROGENASE"/>
    <property type="match status" value="1"/>
</dbReference>
<dbReference type="PRINTS" id="PR00080">
    <property type="entry name" value="SDRFAMILY"/>
</dbReference>
<evidence type="ECO:0000313" key="6">
    <source>
        <dbReference type="Proteomes" id="UP000264589"/>
    </source>
</evidence>
<name>A0A371RII8_9PROT</name>
<evidence type="ECO:0000256" key="3">
    <source>
        <dbReference type="RuleBase" id="RU000363"/>
    </source>
</evidence>
<dbReference type="SUPFAM" id="SSF51735">
    <property type="entry name" value="NAD(P)-binding Rossmann-fold domains"/>
    <property type="match status" value="1"/>
</dbReference>
<evidence type="ECO:0000256" key="2">
    <source>
        <dbReference type="ARBA" id="ARBA00023002"/>
    </source>
</evidence>
<comment type="similarity">
    <text evidence="1 3">Belongs to the short-chain dehydrogenases/reductases (SDR) family.</text>
</comment>
<evidence type="ECO:0000259" key="4">
    <source>
        <dbReference type="SMART" id="SM00822"/>
    </source>
</evidence>
<dbReference type="GO" id="GO:0016616">
    <property type="term" value="F:oxidoreductase activity, acting on the CH-OH group of donors, NAD or NADP as acceptor"/>
    <property type="evidence" value="ECO:0007669"/>
    <property type="project" value="UniProtKB-ARBA"/>
</dbReference>
<dbReference type="PRINTS" id="PR00081">
    <property type="entry name" value="GDHRDH"/>
</dbReference>
<dbReference type="SMART" id="SM00822">
    <property type="entry name" value="PKS_KR"/>
    <property type="match status" value="1"/>
</dbReference>
<gene>
    <name evidence="5" type="ORF">DX908_08410</name>
</gene>
<reference evidence="5 6" key="1">
    <citation type="submission" date="2018-08" db="EMBL/GenBank/DDBJ databases">
        <title>Parvularcula sp. SM1705, isolated from surface water of the South Sea China.</title>
        <authorList>
            <person name="Sun L."/>
        </authorList>
    </citation>
    <scope>NUCLEOTIDE SEQUENCE [LARGE SCALE GENOMIC DNA]</scope>
    <source>
        <strain evidence="5 6">SM1705</strain>
    </source>
</reference>
<protein>
    <submittedName>
        <fullName evidence="5">SDR family NAD(P)-dependent oxidoreductase</fullName>
    </submittedName>
</protein>
<dbReference type="InterPro" id="IPR036291">
    <property type="entry name" value="NAD(P)-bd_dom_sf"/>
</dbReference>
<keyword evidence="6" id="KW-1185">Reference proteome</keyword>
<dbReference type="EMBL" id="QUQO01000001">
    <property type="protein sequence ID" value="RFB05277.1"/>
    <property type="molecule type" value="Genomic_DNA"/>
</dbReference>
<keyword evidence="2" id="KW-0560">Oxidoreductase</keyword>
<accession>A0A371RII8</accession>
<dbReference type="RefSeq" id="WP_116391909.1">
    <property type="nucleotide sequence ID" value="NZ_QUQO01000001.1"/>
</dbReference>
<dbReference type="PANTHER" id="PTHR42901:SF1">
    <property type="entry name" value="ALCOHOL DEHYDROGENASE"/>
    <property type="match status" value="1"/>
</dbReference>
<evidence type="ECO:0000256" key="1">
    <source>
        <dbReference type="ARBA" id="ARBA00006484"/>
    </source>
</evidence>
<dbReference type="InterPro" id="IPR002347">
    <property type="entry name" value="SDR_fam"/>
</dbReference>
<comment type="caution">
    <text evidence="5">The sequence shown here is derived from an EMBL/GenBank/DDBJ whole genome shotgun (WGS) entry which is preliminary data.</text>
</comment>
<dbReference type="OrthoDB" id="9810734at2"/>
<dbReference type="InterPro" id="IPR020904">
    <property type="entry name" value="Sc_DH/Rdtase_CS"/>
</dbReference>
<organism evidence="5 6">
    <name type="scientific">Parvularcula marina</name>
    <dbReference type="NCBI Taxonomy" id="2292771"/>
    <lineage>
        <taxon>Bacteria</taxon>
        <taxon>Pseudomonadati</taxon>
        <taxon>Pseudomonadota</taxon>
        <taxon>Alphaproteobacteria</taxon>
        <taxon>Parvularculales</taxon>
        <taxon>Parvularculaceae</taxon>
        <taxon>Parvularcula</taxon>
    </lineage>
</organism>
<sequence length="255" mass="27200">MTDQFENRTALVTGATSGIGRATVLRLLAGGAKVVATGRRTDRLDALEKEAGTDRLKTAQLDMMDLDAVDGFPATLSEDWQPDILINNAGLALGLSGAAEAELSHWDQMIATNVTGLVHLTRGFLPRLKSLPRADVINISSVAGSYPYPGGNAYGATKAFVTQFSLNLRADLLGAKVRVTSVEPGMTDTEFSLVRFEGDKGKADKVYEGADSMTGDDIARVITDVLALPAHINVNRIELMPVDQAFGPFAVHREG</sequence>
<evidence type="ECO:0000313" key="5">
    <source>
        <dbReference type="EMBL" id="RFB05277.1"/>
    </source>
</evidence>
<dbReference type="Proteomes" id="UP000264589">
    <property type="component" value="Unassembled WGS sequence"/>
</dbReference>
<proteinExistence type="inferred from homology"/>
<dbReference type="FunFam" id="3.40.50.720:FF:000047">
    <property type="entry name" value="NADP-dependent L-serine/L-allo-threonine dehydrogenase"/>
    <property type="match status" value="1"/>
</dbReference>
<feature type="domain" description="Ketoreductase" evidence="4">
    <location>
        <begin position="8"/>
        <end position="189"/>
    </location>
</feature>
<dbReference type="InterPro" id="IPR057326">
    <property type="entry name" value="KR_dom"/>
</dbReference>
<dbReference type="PROSITE" id="PS00061">
    <property type="entry name" value="ADH_SHORT"/>
    <property type="match status" value="1"/>
</dbReference>
<dbReference type="AlphaFoldDB" id="A0A371RII8"/>
<dbReference type="Gene3D" id="3.40.50.720">
    <property type="entry name" value="NAD(P)-binding Rossmann-like Domain"/>
    <property type="match status" value="1"/>
</dbReference>
<dbReference type="InParanoid" id="A0A371RII8"/>
<dbReference type="Pfam" id="PF00106">
    <property type="entry name" value="adh_short"/>
    <property type="match status" value="1"/>
</dbReference>